<evidence type="ECO:0000313" key="2">
    <source>
        <dbReference type="Proteomes" id="UP000593561"/>
    </source>
</evidence>
<comment type="caution">
    <text evidence="1">The sequence shown here is derived from an EMBL/GenBank/DDBJ whole genome shotgun (WGS) entry which is preliminary data.</text>
</comment>
<keyword evidence="2" id="KW-1185">Reference proteome</keyword>
<name>A0A7J8SKJ2_GOSDV</name>
<accession>A0A7J8SKJ2</accession>
<reference evidence="1 2" key="1">
    <citation type="journal article" date="2019" name="Genome Biol. Evol.">
        <title>Insights into the evolution of the New World diploid cottons (Gossypium, subgenus Houzingenia) based on genome sequencing.</title>
        <authorList>
            <person name="Grover C.E."/>
            <person name="Arick M.A. 2nd"/>
            <person name="Thrash A."/>
            <person name="Conover J.L."/>
            <person name="Sanders W.S."/>
            <person name="Peterson D.G."/>
            <person name="Frelichowski J.E."/>
            <person name="Scheffler J.A."/>
            <person name="Scheffler B.E."/>
            <person name="Wendel J.F."/>
        </authorList>
    </citation>
    <scope>NUCLEOTIDE SEQUENCE [LARGE SCALE GENOMIC DNA]</scope>
    <source>
        <strain evidence="1">27</strain>
        <tissue evidence="1">Leaf</tissue>
    </source>
</reference>
<dbReference type="EMBL" id="JABFAC010000010">
    <property type="protein sequence ID" value="MBA0626601.1"/>
    <property type="molecule type" value="Genomic_DNA"/>
</dbReference>
<dbReference type="AlphaFoldDB" id="A0A7J8SKJ2"/>
<proteinExistence type="predicted"/>
<evidence type="ECO:0000313" key="1">
    <source>
        <dbReference type="EMBL" id="MBA0626601.1"/>
    </source>
</evidence>
<feature type="non-terminal residue" evidence="1">
    <location>
        <position position="19"/>
    </location>
</feature>
<gene>
    <name evidence="1" type="ORF">Godav_004243</name>
</gene>
<organism evidence="1 2">
    <name type="scientific">Gossypium davidsonii</name>
    <name type="common">Davidson's cotton</name>
    <name type="synonym">Gossypium klotzschianum subsp. davidsonii</name>
    <dbReference type="NCBI Taxonomy" id="34287"/>
    <lineage>
        <taxon>Eukaryota</taxon>
        <taxon>Viridiplantae</taxon>
        <taxon>Streptophyta</taxon>
        <taxon>Embryophyta</taxon>
        <taxon>Tracheophyta</taxon>
        <taxon>Spermatophyta</taxon>
        <taxon>Magnoliopsida</taxon>
        <taxon>eudicotyledons</taxon>
        <taxon>Gunneridae</taxon>
        <taxon>Pentapetalae</taxon>
        <taxon>rosids</taxon>
        <taxon>malvids</taxon>
        <taxon>Malvales</taxon>
        <taxon>Malvaceae</taxon>
        <taxon>Malvoideae</taxon>
        <taxon>Gossypium</taxon>
    </lineage>
</organism>
<protein>
    <submittedName>
        <fullName evidence="1">Uncharacterized protein</fullName>
    </submittedName>
</protein>
<dbReference type="Proteomes" id="UP000593561">
    <property type="component" value="Unassembled WGS sequence"/>
</dbReference>
<sequence>MFQWMRISLLPFLLNMALV</sequence>